<dbReference type="GO" id="GO:0016887">
    <property type="term" value="F:ATP hydrolysis activity"/>
    <property type="evidence" value="ECO:0007669"/>
    <property type="project" value="InterPro"/>
</dbReference>
<evidence type="ECO:0000256" key="2">
    <source>
        <dbReference type="ARBA" id="ARBA00022448"/>
    </source>
</evidence>
<organism evidence="6 7">
    <name type="scientific">Paenibacillus antibioticophila</name>
    <dbReference type="NCBI Taxonomy" id="1274374"/>
    <lineage>
        <taxon>Bacteria</taxon>
        <taxon>Bacillati</taxon>
        <taxon>Bacillota</taxon>
        <taxon>Bacilli</taxon>
        <taxon>Bacillales</taxon>
        <taxon>Paenibacillaceae</taxon>
        <taxon>Paenibacillus</taxon>
    </lineage>
</organism>
<dbReference type="InterPro" id="IPR027417">
    <property type="entry name" value="P-loop_NTPase"/>
</dbReference>
<dbReference type="Gene3D" id="3.40.50.300">
    <property type="entry name" value="P-loop containing nucleotide triphosphate hydrolases"/>
    <property type="match status" value="1"/>
</dbReference>
<keyword evidence="2" id="KW-0813">Transport</keyword>
<dbReference type="GO" id="GO:0098796">
    <property type="term" value="C:membrane protein complex"/>
    <property type="evidence" value="ECO:0007669"/>
    <property type="project" value="UniProtKB-ARBA"/>
</dbReference>
<dbReference type="Pfam" id="PF00005">
    <property type="entry name" value="ABC_tran"/>
    <property type="match status" value="1"/>
</dbReference>
<reference evidence="6 7" key="1">
    <citation type="submission" date="2021-03" db="EMBL/GenBank/DDBJ databases">
        <title>Antimicrobial resistance genes in bacteria isolated from Japanese honey, and their potential for conferring macrolide and lincosamide resistance in the American foulbrood pathogen Paenibacillus larvae.</title>
        <authorList>
            <person name="Okamoto M."/>
            <person name="Kumagai M."/>
            <person name="Kanamori H."/>
            <person name="Takamatsu D."/>
        </authorList>
    </citation>
    <scope>NUCLEOTIDE SEQUENCE [LARGE SCALE GENOMIC DNA]</scope>
    <source>
        <strain evidence="6 7">J41TS12</strain>
    </source>
</reference>
<feature type="domain" description="ABC transporter" evidence="5">
    <location>
        <begin position="14"/>
        <end position="252"/>
    </location>
</feature>
<name>A0A920CHR2_9BACL</name>
<keyword evidence="3" id="KW-0547">Nucleotide-binding</keyword>
<dbReference type="Proteomes" id="UP000681162">
    <property type="component" value="Unassembled WGS sequence"/>
</dbReference>
<comment type="similarity">
    <text evidence="1">Belongs to the ABC transporter superfamily.</text>
</comment>
<dbReference type="SUPFAM" id="SSF52540">
    <property type="entry name" value="P-loop containing nucleoside triphosphate hydrolases"/>
    <property type="match status" value="1"/>
</dbReference>
<dbReference type="AlphaFoldDB" id="A0A920CHR2"/>
<evidence type="ECO:0000256" key="1">
    <source>
        <dbReference type="ARBA" id="ARBA00005417"/>
    </source>
</evidence>
<dbReference type="FunFam" id="3.40.50.300:FF:000032">
    <property type="entry name" value="Export ABC transporter ATP-binding protein"/>
    <property type="match status" value="1"/>
</dbReference>
<evidence type="ECO:0000256" key="4">
    <source>
        <dbReference type="ARBA" id="ARBA00022840"/>
    </source>
</evidence>
<dbReference type="SMART" id="SM00382">
    <property type="entry name" value="AAA"/>
    <property type="match status" value="1"/>
</dbReference>
<sequence>MTLFLKGMRSMSILQVKALNKVYPGKVVTHALTDIHLTIEQGEFVGIMGPSGSGKTTLLHMVSTIDEPSSGEVLINGSNPFQLRTKELALFRRRQLGFVFQDFNLMDTLTVAENIVLPLTLDNYRLSEMEERLGQIAERLSITSILNKRTYEISGGQRQRTAIARAAITAPSLLLADEPTGALDSTSSRVVMEALADINEQQGTTLMLVTHDPVAASYCRRIVFIKDGRLAAEIHRGNNRQAFFQKIIDTLSFWGGNMNDFSSIRV</sequence>
<dbReference type="InterPro" id="IPR003593">
    <property type="entry name" value="AAA+_ATPase"/>
</dbReference>
<evidence type="ECO:0000259" key="5">
    <source>
        <dbReference type="PROSITE" id="PS50893"/>
    </source>
</evidence>
<dbReference type="CDD" id="cd03255">
    <property type="entry name" value="ABC_MJ0796_LolCDE_FtsE"/>
    <property type="match status" value="1"/>
</dbReference>
<dbReference type="PROSITE" id="PS50893">
    <property type="entry name" value="ABC_TRANSPORTER_2"/>
    <property type="match status" value="1"/>
</dbReference>
<dbReference type="GO" id="GO:0005524">
    <property type="term" value="F:ATP binding"/>
    <property type="evidence" value="ECO:0007669"/>
    <property type="project" value="UniProtKB-KW"/>
</dbReference>
<gene>
    <name evidence="6" type="ORF">J41TS12_23250</name>
</gene>
<keyword evidence="7" id="KW-1185">Reference proteome</keyword>
<evidence type="ECO:0000313" key="7">
    <source>
        <dbReference type="Proteomes" id="UP000681162"/>
    </source>
</evidence>
<dbReference type="EMBL" id="BORR01000007">
    <property type="protein sequence ID" value="GIO37464.1"/>
    <property type="molecule type" value="Genomic_DNA"/>
</dbReference>
<accession>A0A920CHR2</accession>
<keyword evidence="4 6" id="KW-0067">ATP-binding</keyword>
<evidence type="ECO:0000256" key="3">
    <source>
        <dbReference type="ARBA" id="ARBA00022741"/>
    </source>
</evidence>
<dbReference type="PANTHER" id="PTHR42798">
    <property type="entry name" value="LIPOPROTEIN-RELEASING SYSTEM ATP-BINDING PROTEIN LOLD"/>
    <property type="match status" value="1"/>
</dbReference>
<protein>
    <submittedName>
        <fullName evidence="6">ABC transporter ATP-binding protein</fullName>
    </submittedName>
</protein>
<dbReference type="PANTHER" id="PTHR42798:SF7">
    <property type="entry name" value="ALPHA-D-RIBOSE 1-METHYLPHOSPHONATE 5-TRIPHOSPHATE SYNTHASE SUBUNIT PHNL"/>
    <property type="match status" value="1"/>
</dbReference>
<dbReference type="GO" id="GO:0022857">
    <property type="term" value="F:transmembrane transporter activity"/>
    <property type="evidence" value="ECO:0007669"/>
    <property type="project" value="UniProtKB-ARBA"/>
</dbReference>
<dbReference type="InterPro" id="IPR003439">
    <property type="entry name" value="ABC_transporter-like_ATP-bd"/>
</dbReference>
<proteinExistence type="inferred from homology"/>
<dbReference type="InterPro" id="IPR017911">
    <property type="entry name" value="MacB-like_ATP-bd"/>
</dbReference>
<comment type="caution">
    <text evidence="6">The sequence shown here is derived from an EMBL/GenBank/DDBJ whole genome shotgun (WGS) entry which is preliminary data.</text>
</comment>
<evidence type="ECO:0000313" key="6">
    <source>
        <dbReference type="EMBL" id="GIO37464.1"/>
    </source>
</evidence>